<dbReference type="GO" id="GO:0005741">
    <property type="term" value="C:mitochondrial outer membrane"/>
    <property type="evidence" value="ECO:0007669"/>
    <property type="project" value="UniProtKB-SubCell"/>
</dbReference>
<dbReference type="SUPFAM" id="SSF103506">
    <property type="entry name" value="Mitochondrial carrier"/>
    <property type="match status" value="1"/>
</dbReference>
<evidence type="ECO:0000256" key="1">
    <source>
        <dbReference type="ARBA" id="ARBA00004374"/>
    </source>
</evidence>
<dbReference type="InParanoid" id="A0A1S3J817"/>
<evidence type="ECO:0000256" key="10">
    <source>
        <dbReference type="RuleBase" id="RU000488"/>
    </source>
</evidence>
<evidence type="ECO:0000313" key="12">
    <source>
        <dbReference type="RefSeq" id="XP_013406004.1"/>
    </source>
</evidence>
<feature type="repeat" description="Solcar" evidence="9">
    <location>
        <begin position="111"/>
        <end position="199"/>
    </location>
</feature>
<evidence type="ECO:0000256" key="3">
    <source>
        <dbReference type="ARBA" id="ARBA00022692"/>
    </source>
</evidence>
<gene>
    <name evidence="12" type="primary">LOC106170602</name>
</gene>
<keyword evidence="4" id="KW-0677">Repeat</keyword>
<dbReference type="KEGG" id="lak:106170602"/>
<name>A0A1S3J817_LINAN</name>
<evidence type="ECO:0000256" key="6">
    <source>
        <dbReference type="ARBA" id="ARBA00022989"/>
    </source>
</evidence>
<dbReference type="PROSITE" id="PS50920">
    <property type="entry name" value="SOLCAR"/>
    <property type="match status" value="2"/>
</dbReference>
<keyword evidence="8 9" id="KW-0472">Membrane</keyword>
<protein>
    <submittedName>
        <fullName evidence="12">Mitochondrial carrier homolog 2</fullName>
    </submittedName>
</protein>
<dbReference type="Pfam" id="PF00153">
    <property type="entry name" value="Mito_carr"/>
    <property type="match status" value="2"/>
</dbReference>
<evidence type="ECO:0000256" key="7">
    <source>
        <dbReference type="ARBA" id="ARBA00023128"/>
    </source>
</evidence>
<organism evidence="11 12">
    <name type="scientific">Lingula anatina</name>
    <name type="common">Brachiopod</name>
    <name type="synonym">Lingula unguis</name>
    <dbReference type="NCBI Taxonomy" id="7574"/>
    <lineage>
        <taxon>Eukaryota</taxon>
        <taxon>Metazoa</taxon>
        <taxon>Spiralia</taxon>
        <taxon>Lophotrochozoa</taxon>
        <taxon>Brachiopoda</taxon>
        <taxon>Linguliformea</taxon>
        <taxon>Lingulata</taxon>
        <taxon>Lingulida</taxon>
        <taxon>Linguloidea</taxon>
        <taxon>Lingulidae</taxon>
        <taxon>Lingula</taxon>
    </lineage>
</organism>
<keyword evidence="3 9" id="KW-0812">Transmembrane</keyword>
<dbReference type="OrthoDB" id="10253709at2759"/>
<sequence length="295" mass="33310">MDAGQFALTTAVSTASHPFTYARVLIQLGHEPLSPYQTKSFIWFGKDILAYPGVFAYVGHIRRTDGFTGLFRGLSPRLISTLTSNYVGASIRKVLKSKWTLDANEPEGSVKKYLLETTQDMIARYAGIIISHPFQVIMVRSMAEFVGREDIYSGWLTPYSEIYQKEGIWGFFAGLVPRLIGDTILLWVTNTLVYLINSYIVKDKELQTYTYPACTHITTHFTYSFTLVSNIMAVNNAGLALAAPPIIPAFDSWRDCWSYLKSNNELKRGASLLFARTCNIPKASHHQALDFYMQR</sequence>
<dbReference type="Gene3D" id="1.50.40.10">
    <property type="entry name" value="Mitochondrial carrier domain"/>
    <property type="match status" value="1"/>
</dbReference>
<dbReference type="PANTHER" id="PTHR10780:SF18">
    <property type="entry name" value="LD43650P"/>
    <property type="match status" value="1"/>
</dbReference>
<accession>A0A1S3J817</accession>
<comment type="subcellular location">
    <subcellularLocation>
        <location evidence="1">Mitochondrion outer membrane</location>
        <topology evidence="1">Multi-pass membrane protein</topology>
    </subcellularLocation>
</comment>
<dbReference type="InterPro" id="IPR018108">
    <property type="entry name" value="MCP_transmembrane"/>
</dbReference>
<dbReference type="FunCoup" id="A0A1S3J817">
    <property type="interactions" value="1880"/>
</dbReference>
<evidence type="ECO:0000256" key="4">
    <source>
        <dbReference type="ARBA" id="ARBA00022737"/>
    </source>
</evidence>
<proteinExistence type="inferred from homology"/>
<dbReference type="InterPro" id="IPR023395">
    <property type="entry name" value="MCP_dom_sf"/>
</dbReference>
<keyword evidence="11" id="KW-1185">Reference proteome</keyword>
<reference evidence="12" key="1">
    <citation type="submission" date="2025-08" db="UniProtKB">
        <authorList>
            <consortium name="RefSeq"/>
        </authorList>
    </citation>
    <scope>IDENTIFICATION</scope>
    <source>
        <tissue evidence="12">Gonads</tissue>
    </source>
</reference>
<evidence type="ECO:0000256" key="8">
    <source>
        <dbReference type="ARBA" id="ARBA00023136"/>
    </source>
</evidence>
<dbReference type="RefSeq" id="XP_013406004.1">
    <property type="nucleotide sequence ID" value="XM_013550550.1"/>
</dbReference>
<dbReference type="Proteomes" id="UP000085678">
    <property type="component" value="Unplaced"/>
</dbReference>
<dbReference type="OMA" id="HPFHVIA"/>
<evidence type="ECO:0000256" key="5">
    <source>
        <dbReference type="ARBA" id="ARBA00022787"/>
    </source>
</evidence>
<evidence type="ECO:0000256" key="2">
    <source>
        <dbReference type="ARBA" id="ARBA00006375"/>
    </source>
</evidence>
<evidence type="ECO:0000256" key="9">
    <source>
        <dbReference type="PROSITE-ProRule" id="PRU00282"/>
    </source>
</evidence>
<dbReference type="STRING" id="7574.A0A1S3J817"/>
<dbReference type="AlphaFoldDB" id="A0A1S3J817"/>
<keyword evidence="6" id="KW-1133">Transmembrane helix</keyword>
<keyword evidence="10" id="KW-0813">Transport</keyword>
<keyword evidence="5" id="KW-1000">Mitochondrion outer membrane</keyword>
<keyword evidence="7" id="KW-0496">Mitochondrion</keyword>
<feature type="repeat" description="Solcar" evidence="9">
    <location>
        <begin position="1"/>
        <end position="98"/>
    </location>
</feature>
<dbReference type="GeneID" id="106170602"/>
<dbReference type="PANTHER" id="PTHR10780">
    <property type="entry name" value="MITOCHONDRIAL CARRIER HOMOLOG"/>
    <property type="match status" value="1"/>
</dbReference>
<evidence type="ECO:0000313" key="11">
    <source>
        <dbReference type="Proteomes" id="UP000085678"/>
    </source>
</evidence>
<comment type="similarity">
    <text evidence="2 10">Belongs to the mitochondrial carrier (TC 2.A.29) family.</text>
</comment>